<evidence type="ECO:0000256" key="6">
    <source>
        <dbReference type="ARBA" id="ARBA00022833"/>
    </source>
</evidence>
<name>A0AAN7P2K7_MYCAM</name>
<sequence>MDILERVQQRATKMTKELDHLTYEERLRKLDGSSWRREGSGGSYQCVSTPAGESKEDGARLFPVVPSNRSRGNGHKLKHRRFPRNIRKHFFTVRLTERWHRLPKELVESPSLEVFKAVWSRSWATSSKWPCLSRVVGLDDLWRSLLQHRFSMGCSFLQGTSTSSVVGSSTGCSVDICSTMDLLHGLQGDSLHHNGLYHGLQTCQVCQMMLPNQCSYCAHQRIHAHKSPYCCPECGAVCRSAYFQTHVKENCLHYSRKVGFRCIHCGVVFMTLAMLKVHIHEKHCEVFHKCSFCPMAFKSADSTTAHMTSQHPAELHKTTQVIYKCSCETVFNKKKLLQEHFQQNTNKLLVGVFKCPHCQLVYMQKQQLMQHVKGVHGVPQNPEELSNFRQKSEKASRNQVHTPSKELSVANGTSHSPLLRKDMRMEGHNPESKSRLRRTGWTCKECSQWIPDRETYVSHMKRSHGRSMKRYPCRQCERSFNASNSLRRHIRNNHDTAKKVYTCWYCTDENQTFPQPFMLENHISLMHGIKNPDLSQMAKAKAPERDTAEGKSPKRMATDELGQAETAAGSEAPPAKKLKVHWKCAKCGFATDISTEFQEHIPRHKTDSSTYQCLFCGLCYTSHISLNRHLFIVHKVKDEEEEEEEEEEEDERQKLQREMSENGHEGYNGEMNTTAEENNLKCKECKNDSALCEHSQMCGVEGPNSTSNNHSKSLKT</sequence>
<dbReference type="EMBL" id="JAUNZN010000005">
    <property type="protein sequence ID" value="KAK4821406.1"/>
    <property type="molecule type" value="Genomic_DNA"/>
</dbReference>
<dbReference type="GO" id="GO:0008270">
    <property type="term" value="F:zinc ion binding"/>
    <property type="evidence" value="ECO:0007669"/>
    <property type="project" value="UniProtKB-KW"/>
</dbReference>
<evidence type="ECO:0000256" key="7">
    <source>
        <dbReference type="ARBA" id="ARBA00023015"/>
    </source>
</evidence>
<dbReference type="InterPro" id="IPR045914">
    <property type="entry name" value="Zn532-like"/>
</dbReference>
<dbReference type="Gene3D" id="3.30.160.60">
    <property type="entry name" value="Classic Zinc Finger"/>
    <property type="match status" value="4"/>
</dbReference>
<evidence type="ECO:0000259" key="13">
    <source>
        <dbReference type="PROSITE" id="PS50157"/>
    </source>
</evidence>
<feature type="compositionally biased region" description="Basic and acidic residues" evidence="12">
    <location>
        <begin position="651"/>
        <end position="664"/>
    </location>
</feature>
<dbReference type="SMART" id="SM00355">
    <property type="entry name" value="ZnF_C2H2"/>
    <property type="match status" value="10"/>
</dbReference>
<keyword evidence="8" id="KW-0238">DNA-binding</keyword>
<dbReference type="PANTHER" id="PTHR47222:SF1">
    <property type="entry name" value="ZINC FINGER PROTEIN 592"/>
    <property type="match status" value="1"/>
</dbReference>
<evidence type="ECO:0000256" key="1">
    <source>
        <dbReference type="ARBA" id="ARBA00004123"/>
    </source>
</evidence>
<reference evidence="14 15" key="1">
    <citation type="journal article" date="2023" name="J. Hered.">
        <title>Chromosome-level genome of the wood stork (Mycteria americana) provides insight into avian chromosome evolution.</title>
        <authorList>
            <person name="Flamio R. Jr."/>
            <person name="Ramstad K.M."/>
        </authorList>
    </citation>
    <scope>NUCLEOTIDE SEQUENCE [LARGE SCALE GENOMIC DNA]</scope>
    <source>
        <strain evidence="14">JAX WOST 10</strain>
    </source>
</reference>
<dbReference type="InterPro" id="IPR013087">
    <property type="entry name" value="Znf_C2H2_type"/>
</dbReference>
<dbReference type="InterPro" id="IPR036236">
    <property type="entry name" value="Znf_C2H2_sf"/>
</dbReference>
<keyword evidence="3" id="KW-0479">Metal-binding</keyword>
<dbReference type="Proteomes" id="UP001333110">
    <property type="component" value="Unassembled WGS sequence"/>
</dbReference>
<keyword evidence="10" id="KW-0539">Nucleus</keyword>
<keyword evidence="15" id="KW-1185">Reference proteome</keyword>
<feature type="domain" description="C2H2-type" evidence="13">
    <location>
        <begin position="611"/>
        <end position="639"/>
    </location>
</feature>
<gene>
    <name evidence="14" type="ORF">QYF61_019307</name>
</gene>
<evidence type="ECO:0000256" key="8">
    <source>
        <dbReference type="ARBA" id="ARBA00023125"/>
    </source>
</evidence>
<comment type="caution">
    <text evidence="14">The sequence shown here is derived from an EMBL/GenBank/DDBJ whole genome shotgun (WGS) entry which is preliminary data.</text>
</comment>
<feature type="region of interest" description="Disordered" evidence="12">
    <location>
        <begin position="379"/>
        <end position="415"/>
    </location>
</feature>
<dbReference type="GO" id="GO:0005634">
    <property type="term" value="C:nucleus"/>
    <property type="evidence" value="ECO:0007669"/>
    <property type="project" value="UniProtKB-SubCell"/>
</dbReference>
<protein>
    <recommendedName>
        <fullName evidence="13">C2H2-type domain-containing protein</fullName>
    </recommendedName>
</protein>
<dbReference type="Pfam" id="PF00096">
    <property type="entry name" value="zf-C2H2"/>
    <property type="match status" value="1"/>
</dbReference>
<feature type="compositionally biased region" description="Acidic residues" evidence="12">
    <location>
        <begin position="639"/>
        <end position="650"/>
    </location>
</feature>
<dbReference type="Pfam" id="PF16622">
    <property type="entry name" value="zf-C2H2_11"/>
    <property type="match status" value="1"/>
</dbReference>
<feature type="region of interest" description="Disordered" evidence="12">
    <location>
        <begin position="697"/>
        <end position="716"/>
    </location>
</feature>
<dbReference type="PANTHER" id="PTHR47222">
    <property type="entry name" value="ZINC FINGER PROTEIN 532-RELATED"/>
    <property type="match status" value="1"/>
</dbReference>
<organism evidence="14 15">
    <name type="scientific">Mycteria americana</name>
    <name type="common">Wood stork</name>
    <dbReference type="NCBI Taxonomy" id="33587"/>
    <lineage>
        <taxon>Eukaryota</taxon>
        <taxon>Metazoa</taxon>
        <taxon>Chordata</taxon>
        <taxon>Craniata</taxon>
        <taxon>Vertebrata</taxon>
        <taxon>Euteleostomi</taxon>
        <taxon>Archelosauria</taxon>
        <taxon>Archosauria</taxon>
        <taxon>Dinosauria</taxon>
        <taxon>Saurischia</taxon>
        <taxon>Theropoda</taxon>
        <taxon>Coelurosauria</taxon>
        <taxon>Aves</taxon>
        <taxon>Neognathae</taxon>
        <taxon>Neoaves</taxon>
        <taxon>Aequornithes</taxon>
        <taxon>Ciconiiformes</taxon>
        <taxon>Ciconiidae</taxon>
        <taxon>Mycteria</taxon>
    </lineage>
</organism>
<keyword evidence="7" id="KW-0805">Transcription regulation</keyword>
<evidence type="ECO:0000256" key="5">
    <source>
        <dbReference type="ARBA" id="ARBA00022771"/>
    </source>
</evidence>
<evidence type="ECO:0000313" key="14">
    <source>
        <dbReference type="EMBL" id="KAK4821406.1"/>
    </source>
</evidence>
<proteinExistence type="inferred from homology"/>
<dbReference type="PROSITE" id="PS50157">
    <property type="entry name" value="ZINC_FINGER_C2H2_2"/>
    <property type="match status" value="3"/>
</dbReference>
<evidence type="ECO:0000256" key="9">
    <source>
        <dbReference type="ARBA" id="ARBA00023163"/>
    </source>
</evidence>
<keyword evidence="9" id="KW-0804">Transcription</keyword>
<keyword evidence="5 11" id="KW-0863">Zinc-finger</keyword>
<dbReference type="PROSITE" id="PS00028">
    <property type="entry name" value="ZINC_FINGER_C2H2_1"/>
    <property type="match status" value="6"/>
</dbReference>
<evidence type="ECO:0000256" key="11">
    <source>
        <dbReference type="PROSITE-ProRule" id="PRU00042"/>
    </source>
</evidence>
<keyword evidence="4" id="KW-0677">Repeat</keyword>
<evidence type="ECO:0000256" key="3">
    <source>
        <dbReference type="ARBA" id="ARBA00022723"/>
    </source>
</evidence>
<accession>A0AAN7P2K7</accession>
<evidence type="ECO:0000256" key="2">
    <source>
        <dbReference type="ARBA" id="ARBA00006991"/>
    </source>
</evidence>
<evidence type="ECO:0000313" key="15">
    <source>
        <dbReference type="Proteomes" id="UP001333110"/>
    </source>
</evidence>
<feature type="region of interest" description="Disordered" evidence="12">
    <location>
        <begin position="34"/>
        <end position="58"/>
    </location>
</feature>
<dbReference type="SUPFAM" id="SSF57667">
    <property type="entry name" value="beta-beta-alpha zinc fingers"/>
    <property type="match status" value="2"/>
</dbReference>
<comment type="similarity">
    <text evidence="2">Belongs to the krueppel C2H2-type zinc-finger protein family.</text>
</comment>
<comment type="subcellular location">
    <subcellularLocation>
        <location evidence="1">Nucleus</location>
    </subcellularLocation>
</comment>
<evidence type="ECO:0000256" key="10">
    <source>
        <dbReference type="ARBA" id="ARBA00023242"/>
    </source>
</evidence>
<evidence type="ECO:0000256" key="4">
    <source>
        <dbReference type="ARBA" id="ARBA00022737"/>
    </source>
</evidence>
<feature type="region of interest" description="Disordered" evidence="12">
    <location>
        <begin position="637"/>
        <end position="672"/>
    </location>
</feature>
<keyword evidence="6" id="KW-0862">Zinc</keyword>
<dbReference type="GO" id="GO:0003677">
    <property type="term" value="F:DNA binding"/>
    <property type="evidence" value="ECO:0007669"/>
    <property type="project" value="UniProtKB-KW"/>
</dbReference>
<dbReference type="InterPro" id="IPR041697">
    <property type="entry name" value="Znf-C2H2_11"/>
</dbReference>
<feature type="domain" description="C2H2-type" evidence="13">
    <location>
        <begin position="471"/>
        <end position="499"/>
    </location>
</feature>
<feature type="compositionally biased region" description="Polar residues" evidence="12">
    <location>
        <begin position="703"/>
        <end position="716"/>
    </location>
</feature>
<dbReference type="AlphaFoldDB" id="A0AAN7P2K7"/>
<evidence type="ECO:0000256" key="12">
    <source>
        <dbReference type="SAM" id="MobiDB-lite"/>
    </source>
</evidence>
<feature type="domain" description="C2H2-type" evidence="13">
    <location>
        <begin position="353"/>
        <end position="376"/>
    </location>
</feature>